<dbReference type="FunFam" id="3.40.50.10490:FF:000014">
    <property type="entry name" value="N-acetylmuramic acid 6-phosphate etherase"/>
    <property type="match status" value="1"/>
</dbReference>
<evidence type="ECO:0000256" key="10">
    <source>
        <dbReference type="ARBA" id="ARBA00070061"/>
    </source>
</evidence>
<dbReference type="GO" id="GO:0046348">
    <property type="term" value="P:amino sugar catabolic process"/>
    <property type="evidence" value="ECO:0007669"/>
    <property type="project" value="InterPro"/>
</dbReference>
<evidence type="ECO:0000256" key="12">
    <source>
        <dbReference type="ARBA" id="ARBA00084049"/>
    </source>
</evidence>
<dbReference type="NCBIfam" id="NF003915">
    <property type="entry name" value="PRK05441.1"/>
    <property type="match status" value="1"/>
</dbReference>
<dbReference type="EMBL" id="SJPU01000004">
    <property type="protein sequence ID" value="TWU10196.1"/>
    <property type="molecule type" value="Genomic_DNA"/>
</dbReference>
<comment type="similarity">
    <text evidence="8 13">Belongs to the GCKR-like family. MurNAc-6-P etherase subfamily.</text>
</comment>
<evidence type="ECO:0000256" key="9">
    <source>
        <dbReference type="ARBA" id="ARBA00067056"/>
    </source>
</evidence>
<feature type="active site" description="Proton donor" evidence="13">
    <location>
        <position position="84"/>
    </location>
</feature>
<evidence type="ECO:0000256" key="2">
    <source>
        <dbReference type="ARBA" id="ARBA00023239"/>
    </source>
</evidence>
<name>A0A5C6BFW1_9BACT</name>
<dbReference type="InterPro" id="IPR040190">
    <property type="entry name" value="MURQ/GCKR"/>
</dbReference>
<feature type="domain" description="SIS" evidence="14">
    <location>
        <begin position="56"/>
        <end position="219"/>
    </location>
</feature>
<dbReference type="FunFam" id="1.10.8.1080:FF:000001">
    <property type="entry name" value="N-acetylmuramic acid 6-phosphate etherase"/>
    <property type="match status" value="1"/>
</dbReference>
<dbReference type="Gene3D" id="1.10.8.1080">
    <property type="match status" value="1"/>
</dbReference>
<dbReference type="Pfam" id="PF20741">
    <property type="entry name" value="GKRP-like_C"/>
    <property type="match status" value="1"/>
</dbReference>
<comment type="miscellaneous">
    <text evidence="13">A lyase-type mechanism (elimination/hydration) is suggested for the cleavage of the lactyl ether bond of MurNAc 6-phosphate, with the formation of an alpha,beta-unsaturated aldehyde intermediate with (E)-stereochemistry, followed by the syn addition of water to give product.</text>
</comment>
<evidence type="ECO:0000256" key="8">
    <source>
        <dbReference type="ARBA" id="ARBA00061234"/>
    </source>
</evidence>
<dbReference type="InterPro" id="IPR005486">
    <property type="entry name" value="Glucokinase_regulatory_CS"/>
</dbReference>
<gene>
    <name evidence="13 15" type="primary">murQ</name>
    <name evidence="15" type="ORF">Poly21_51660</name>
</gene>
<sequence length="304" mass="31968">MKSTDLLTTETRNERSANLDSLTALEIVRLMNSEDALLAEAVSNESQSIARAIDVIVASFRVGGRLFYIGAGTSGRLGVLDASECPPTFNTPPEMVIGIIAGGDTALRNAVEGAEDSLTLAAQDLAEYSFCAQDTLVGIASSGSTPYVIGGLDYARQCGATTVGVTCNAISQLHRHADIMIAPVVGPEVLSGSTRLKAGTATKMVLNMLTTGAMVRIGKTYGNLMVDLRASNAKLRRRSIRIVSEVTGLGETSAEQLLNRCDGDVKTAILSHLGAIDATTARDQLNRVDGRLRDAVNGVVNDRG</sequence>
<proteinExistence type="inferred from homology"/>
<reference evidence="15 16" key="1">
    <citation type="journal article" date="2020" name="Antonie Van Leeuwenhoek">
        <title>Rhodopirellula heiligendammensis sp. nov., Rhodopirellula pilleata sp. nov., and Rhodopirellula solitaria sp. nov. isolated from natural or artificial marine surfaces in Northern Germany and California, USA, and emended description of the genus Rhodopirellula.</title>
        <authorList>
            <person name="Kallscheuer N."/>
            <person name="Wiegand S."/>
            <person name="Jogler M."/>
            <person name="Boedeker C."/>
            <person name="Peeters S.H."/>
            <person name="Rast P."/>
            <person name="Heuer A."/>
            <person name="Jetten M.S.M."/>
            <person name="Rohde M."/>
            <person name="Jogler C."/>
        </authorList>
    </citation>
    <scope>NUCLEOTIDE SEQUENCE [LARGE SCALE GENOMIC DNA]</scope>
    <source>
        <strain evidence="15 16">Poly21</strain>
    </source>
</reference>
<evidence type="ECO:0000256" key="13">
    <source>
        <dbReference type="HAMAP-Rule" id="MF_00068"/>
    </source>
</evidence>
<evidence type="ECO:0000256" key="3">
    <source>
        <dbReference type="ARBA" id="ARBA00023277"/>
    </source>
</evidence>
<evidence type="ECO:0000256" key="5">
    <source>
        <dbReference type="ARBA" id="ARBA00060532"/>
    </source>
</evidence>
<accession>A0A5C6BFW1</accession>
<comment type="function">
    <text evidence="13">Specifically catalyzes the cleavage of the D-lactyl ether substituent of MurNAc 6-phosphate, producing GlcNAc 6-phosphate and D-lactate.</text>
</comment>
<comment type="pathway">
    <text evidence="6">Amino-sugar metabolism; 1,6-anhydro-N-acetylmuramate degradation.</text>
</comment>
<dbReference type="Proteomes" id="UP000319908">
    <property type="component" value="Unassembled WGS sequence"/>
</dbReference>
<comment type="pathway">
    <text evidence="7">Cell wall biogenesis.</text>
</comment>
<evidence type="ECO:0000313" key="15">
    <source>
        <dbReference type="EMBL" id="TWU10196.1"/>
    </source>
</evidence>
<dbReference type="PROSITE" id="PS51464">
    <property type="entry name" value="SIS"/>
    <property type="match status" value="1"/>
</dbReference>
<keyword evidence="16" id="KW-1185">Reference proteome</keyword>
<evidence type="ECO:0000313" key="16">
    <source>
        <dbReference type="Proteomes" id="UP000319908"/>
    </source>
</evidence>
<dbReference type="GO" id="GO:0097173">
    <property type="term" value="P:N-acetylmuramic acid catabolic process"/>
    <property type="evidence" value="ECO:0007669"/>
    <property type="project" value="UniProtKB-UniPathway"/>
</dbReference>
<dbReference type="PANTHER" id="PTHR10088:SF4">
    <property type="entry name" value="GLUCOKINASE REGULATORY PROTEIN"/>
    <property type="match status" value="1"/>
</dbReference>
<dbReference type="RefSeq" id="WP_302120444.1">
    <property type="nucleotide sequence ID" value="NZ_SJPU01000004.1"/>
</dbReference>
<comment type="catalytic activity">
    <reaction evidence="4 13">
        <text>N-acetyl-D-muramate 6-phosphate + H2O = N-acetyl-D-glucosamine 6-phosphate + (R)-lactate</text>
        <dbReference type="Rhea" id="RHEA:26410"/>
        <dbReference type="ChEBI" id="CHEBI:15377"/>
        <dbReference type="ChEBI" id="CHEBI:16004"/>
        <dbReference type="ChEBI" id="CHEBI:57513"/>
        <dbReference type="ChEBI" id="CHEBI:58722"/>
        <dbReference type="EC" id="4.2.1.126"/>
    </reaction>
</comment>
<dbReference type="GO" id="GO:0016803">
    <property type="term" value="F:ether hydrolase activity"/>
    <property type="evidence" value="ECO:0007669"/>
    <property type="project" value="TreeGrafter"/>
</dbReference>
<evidence type="ECO:0000256" key="7">
    <source>
        <dbReference type="ARBA" id="ARBA00060672"/>
    </source>
</evidence>
<feature type="active site" evidence="13">
    <location>
        <position position="115"/>
    </location>
</feature>
<evidence type="ECO:0000259" key="14">
    <source>
        <dbReference type="PROSITE" id="PS51464"/>
    </source>
</evidence>
<dbReference type="InterPro" id="IPR001347">
    <property type="entry name" value="SIS_dom"/>
</dbReference>
<evidence type="ECO:0000256" key="4">
    <source>
        <dbReference type="ARBA" id="ARBA00051747"/>
    </source>
</evidence>
<dbReference type="SUPFAM" id="SSF53697">
    <property type="entry name" value="SIS domain"/>
    <property type="match status" value="1"/>
</dbReference>
<dbReference type="GO" id="GO:0097367">
    <property type="term" value="F:carbohydrate derivative binding"/>
    <property type="evidence" value="ECO:0007669"/>
    <property type="project" value="InterPro"/>
</dbReference>
<protein>
    <recommendedName>
        <fullName evidence="10 13">N-acetylmuramic acid 6-phosphate etherase</fullName>
        <shortName evidence="13">MurNAc-6-P etherase</shortName>
        <ecNumber evidence="9 13">4.2.1.126</ecNumber>
    </recommendedName>
    <alternativeName>
        <fullName evidence="12 13">N-acetylmuramic acid 6-phosphate hydrolase</fullName>
    </alternativeName>
    <alternativeName>
        <fullName evidence="11 13">N-acetylmuramic acid 6-phosphate lyase</fullName>
    </alternativeName>
</protein>
<dbReference type="PANTHER" id="PTHR10088">
    <property type="entry name" value="GLUCOKINASE REGULATORY PROTEIN"/>
    <property type="match status" value="1"/>
</dbReference>
<keyword evidence="2 13" id="KW-0456">Lyase</keyword>
<dbReference type="AlphaFoldDB" id="A0A5C6BFW1"/>
<comment type="pathway">
    <text evidence="5 13">Amino-sugar metabolism; N-acetylmuramate degradation.</text>
</comment>
<dbReference type="PROSITE" id="PS01272">
    <property type="entry name" value="GCKR"/>
    <property type="match status" value="1"/>
</dbReference>
<dbReference type="CDD" id="cd05007">
    <property type="entry name" value="SIS_Etherase"/>
    <property type="match status" value="1"/>
</dbReference>
<dbReference type="GO" id="GO:0016835">
    <property type="term" value="F:carbon-oxygen lyase activity"/>
    <property type="evidence" value="ECO:0007669"/>
    <property type="project" value="UniProtKB-UniRule"/>
</dbReference>
<comment type="subunit">
    <text evidence="1 13">Homodimer.</text>
</comment>
<dbReference type="InterPro" id="IPR005488">
    <property type="entry name" value="Etherase_MurQ"/>
</dbReference>
<evidence type="ECO:0000256" key="1">
    <source>
        <dbReference type="ARBA" id="ARBA00011738"/>
    </source>
</evidence>
<organism evidence="15 16">
    <name type="scientific">Allorhodopirellula heiligendammensis</name>
    <dbReference type="NCBI Taxonomy" id="2714739"/>
    <lineage>
        <taxon>Bacteria</taxon>
        <taxon>Pseudomonadati</taxon>
        <taxon>Planctomycetota</taxon>
        <taxon>Planctomycetia</taxon>
        <taxon>Pirellulales</taxon>
        <taxon>Pirellulaceae</taxon>
        <taxon>Allorhodopirellula</taxon>
    </lineage>
</organism>
<dbReference type="NCBIfam" id="NF009222">
    <property type="entry name" value="PRK12570.1"/>
    <property type="match status" value="1"/>
</dbReference>
<dbReference type="InterPro" id="IPR046348">
    <property type="entry name" value="SIS_dom_sf"/>
</dbReference>
<dbReference type="HAMAP" id="MF_00068">
    <property type="entry name" value="MurQ"/>
    <property type="match status" value="1"/>
</dbReference>
<comment type="caution">
    <text evidence="15">The sequence shown here is derived from an EMBL/GenBank/DDBJ whole genome shotgun (WGS) entry which is preliminary data.</text>
</comment>
<dbReference type="Gene3D" id="3.40.50.10490">
    <property type="entry name" value="Glucose-6-phosphate isomerase like protein, domain 1"/>
    <property type="match status" value="1"/>
</dbReference>
<dbReference type="EC" id="4.2.1.126" evidence="9 13"/>
<dbReference type="NCBIfam" id="TIGR00274">
    <property type="entry name" value="N-acetylmuramic acid 6-phosphate etherase"/>
    <property type="match status" value="1"/>
</dbReference>
<keyword evidence="3 13" id="KW-0119">Carbohydrate metabolism</keyword>
<evidence type="ECO:0000256" key="11">
    <source>
        <dbReference type="ARBA" id="ARBA00077905"/>
    </source>
</evidence>
<evidence type="ECO:0000256" key="6">
    <source>
        <dbReference type="ARBA" id="ARBA00060595"/>
    </source>
</evidence>
<dbReference type="Pfam" id="PF22645">
    <property type="entry name" value="GKRP_SIS_N"/>
    <property type="match status" value="1"/>
</dbReference>
<dbReference type="GO" id="GO:0009254">
    <property type="term" value="P:peptidoglycan turnover"/>
    <property type="evidence" value="ECO:0007669"/>
    <property type="project" value="TreeGrafter"/>
</dbReference>
<dbReference type="UniPathway" id="UPA00342"/>